<accession>S7PQW5</accession>
<keyword evidence="5" id="KW-1185">Reference proteome</keyword>
<protein>
    <recommendedName>
        <fullName evidence="3">Zn(2)-C6 fungal-type domain-containing protein</fullName>
    </recommendedName>
</protein>
<name>S7PQW5_GLOTA</name>
<gene>
    <name evidence="4" type="ORF">GLOTRDRAFT_134645</name>
</gene>
<dbReference type="EMBL" id="KB469657">
    <property type="protein sequence ID" value="EPQ49762.1"/>
    <property type="molecule type" value="Genomic_DNA"/>
</dbReference>
<dbReference type="PROSITE" id="PS00463">
    <property type="entry name" value="ZN2_CY6_FUNGAL_1"/>
    <property type="match status" value="1"/>
</dbReference>
<dbReference type="InterPro" id="IPR036864">
    <property type="entry name" value="Zn2-C6_fun-type_DNA-bd_sf"/>
</dbReference>
<evidence type="ECO:0000256" key="2">
    <source>
        <dbReference type="SAM" id="MobiDB-lite"/>
    </source>
</evidence>
<evidence type="ECO:0000259" key="3">
    <source>
        <dbReference type="PROSITE" id="PS50048"/>
    </source>
</evidence>
<dbReference type="Proteomes" id="UP000030669">
    <property type="component" value="Unassembled WGS sequence"/>
</dbReference>
<dbReference type="RefSeq" id="XP_007871782.1">
    <property type="nucleotide sequence ID" value="XM_007873591.1"/>
</dbReference>
<dbReference type="Gene3D" id="4.10.240.10">
    <property type="entry name" value="Zn(2)-C6 fungal-type DNA-binding domain"/>
    <property type="match status" value="1"/>
</dbReference>
<sequence length="427" mass="46610">MSSQTSPSFTAVDLTNVFKGLAARYTSGESVEGLVVEAELYMGHFVSGSSDVGTARVSAVLLAKVHLPSVVLDRLRARSLEEGSNLNAFQFDLTFPVTLAAGSTTRVVPTTAPAAVPTLENTPTLARTRGASKRTLEDSPSTEHVAEESARPKPRGRGRPWGTAKVEYQEARKACRGCTERKLRCHVPVSGQAEACQECAKKKTRCSFAGGRGRRAESSEEEAEVEEGSTVVVGRPRGSPKKPRLEMESITIDSPPPGPKGKEKAASHDSRPAPTPGPSSARPAYPPSVAPSPVTSLLNFGPEALAVPLSRTPSSDLSLVSPFPRSEIAPDQFGRLYQIIAELREQSIVARENVVSLREENTRFHRELDEARRVNDQALQEVRKALEESRADLRNLQEEHGRVSMVVNDLRIHQEKVKLTWIWVYLH</sequence>
<dbReference type="HOGENOM" id="CLU_052842_0_0_1"/>
<proteinExistence type="predicted"/>
<feature type="domain" description="Zn(2)-C6 fungal-type" evidence="3">
    <location>
        <begin position="174"/>
        <end position="208"/>
    </location>
</feature>
<dbReference type="GO" id="GO:0008270">
    <property type="term" value="F:zinc ion binding"/>
    <property type="evidence" value="ECO:0007669"/>
    <property type="project" value="InterPro"/>
</dbReference>
<dbReference type="AlphaFoldDB" id="S7PQW5"/>
<reference evidence="4 5" key="1">
    <citation type="journal article" date="2012" name="Science">
        <title>The Paleozoic origin of enzymatic lignin decomposition reconstructed from 31 fungal genomes.</title>
        <authorList>
            <person name="Floudas D."/>
            <person name="Binder M."/>
            <person name="Riley R."/>
            <person name="Barry K."/>
            <person name="Blanchette R.A."/>
            <person name="Henrissat B."/>
            <person name="Martinez A.T."/>
            <person name="Otillar R."/>
            <person name="Spatafora J.W."/>
            <person name="Yadav J.S."/>
            <person name="Aerts A."/>
            <person name="Benoit I."/>
            <person name="Boyd A."/>
            <person name="Carlson A."/>
            <person name="Copeland A."/>
            <person name="Coutinho P.M."/>
            <person name="de Vries R.P."/>
            <person name="Ferreira P."/>
            <person name="Findley K."/>
            <person name="Foster B."/>
            <person name="Gaskell J."/>
            <person name="Glotzer D."/>
            <person name="Gorecki P."/>
            <person name="Heitman J."/>
            <person name="Hesse C."/>
            <person name="Hori C."/>
            <person name="Igarashi K."/>
            <person name="Jurgens J.A."/>
            <person name="Kallen N."/>
            <person name="Kersten P."/>
            <person name="Kohler A."/>
            <person name="Kuees U."/>
            <person name="Kumar T.K.A."/>
            <person name="Kuo A."/>
            <person name="LaButti K."/>
            <person name="Larrondo L.F."/>
            <person name="Lindquist E."/>
            <person name="Ling A."/>
            <person name="Lombard V."/>
            <person name="Lucas S."/>
            <person name="Lundell T."/>
            <person name="Martin R."/>
            <person name="McLaughlin D.J."/>
            <person name="Morgenstern I."/>
            <person name="Morin E."/>
            <person name="Murat C."/>
            <person name="Nagy L.G."/>
            <person name="Nolan M."/>
            <person name="Ohm R.A."/>
            <person name="Patyshakuliyeva A."/>
            <person name="Rokas A."/>
            <person name="Ruiz-Duenas F.J."/>
            <person name="Sabat G."/>
            <person name="Salamov A."/>
            <person name="Samejima M."/>
            <person name="Schmutz J."/>
            <person name="Slot J.C."/>
            <person name="St John F."/>
            <person name="Stenlid J."/>
            <person name="Sun H."/>
            <person name="Sun S."/>
            <person name="Syed K."/>
            <person name="Tsang A."/>
            <person name="Wiebenga A."/>
            <person name="Young D."/>
            <person name="Pisabarro A."/>
            <person name="Eastwood D.C."/>
            <person name="Martin F."/>
            <person name="Cullen D."/>
            <person name="Grigoriev I.V."/>
            <person name="Hibbett D.S."/>
        </authorList>
    </citation>
    <scope>NUCLEOTIDE SEQUENCE [LARGE SCALE GENOMIC DNA]</scope>
    <source>
        <strain evidence="4 5">ATCC 11539</strain>
    </source>
</reference>
<dbReference type="GeneID" id="19303121"/>
<evidence type="ECO:0000256" key="1">
    <source>
        <dbReference type="SAM" id="Coils"/>
    </source>
</evidence>
<dbReference type="GO" id="GO:0000981">
    <property type="term" value="F:DNA-binding transcription factor activity, RNA polymerase II-specific"/>
    <property type="evidence" value="ECO:0007669"/>
    <property type="project" value="InterPro"/>
</dbReference>
<feature type="coiled-coil region" evidence="1">
    <location>
        <begin position="340"/>
        <end position="399"/>
    </location>
</feature>
<evidence type="ECO:0000313" key="4">
    <source>
        <dbReference type="EMBL" id="EPQ49762.1"/>
    </source>
</evidence>
<feature type="compositionally biased region" description="Basic and acidic residues" evidence="2">
    <location>
        <begin position="260"/>
        <end position="271"/>
    </location>
</feature>
<feature type="region of interest" description="Disordered" evidence="2">
    <location>
        <begin position="207"/>
        <end position="290"/>
    </location>
</feature>
<dbReference type="CDD" id="cd00067">
    <property type="entry name" value="GAL4"/>
    <property type="match status" value="1"/>
</dbReference>
<keyword evidence="1" id="KW-0175">Coiled coil</keyword>
<dbReference type="KEGG" id="gtr:GLOTRDRAFT_134645"/>
<dbReference type="PROSITE" id="PS50048">
    <property type="entry name" value="ZN2_CY6_FUNGAL_2"/>
    <property type="match status" value="1"/>
</dbReference>
<dbReference type="InterPro" id="IPR001138">
    <property type="entry name" value="Zn2Cys6_DnaBD"/>
</dbReference>
<evidence type="ECO:0000313" key="5">
    <source>
        <dbReference type="Proteomes" id="UP000030669"/>
    </source>
</evidence>
<feature type="region of interest" description="Disordered" evidence="2">
    <location>
        <begin position="118"/>
        <end position="162"/>
    </location>
</feature>
<organism evidence="4 5">
    <name type="scientific">Gloeophyllum trabeum (strain ATCC 11539 / FP-39264 / Madison 617)</name>
    <name type="common">Brown rot fungus</name>
    <dbReference type="NCBI Taxonomy" id="670483"/>
    <lineage>
        <taxon>Eukaryota</taxon>
        <taxon>Fungi</taxon>
        <taxon>Dikarya</taxon>
        <taxon>Basidiomycota</taxon>
        <taxon>Agaricomycotina</taxon>
        <taxon>Agaricomycetes</taxon>
        <taxon>Gloeophyllales</taxon>
        <taxon>Gloeophyllaceae</taxon>
        <taxon>Gloeophyllum</taxon>
    </lineage>
</organism>